<reference evidence="2" key="1">
    <citation type="submission" date="2020-04" db="EMBL/GenBank/DDBJ databases">
        <authorList>
            <person name="Alioto T."/>
            <person name="Alioto T."/>
            <person name="Gomez Garrido J."/>
        </authorList>
    </citation>
    <scope>NUCLEOTIDE SEQUENCE</scope>
    <source>
        <strain evidence="2">A484AB</strain>
    </source>
</reference>
<dbReference type="AlphaFoldDB" id="A0A6S7HAZ8"/>
<protein>
    <submittedName>
        <fullName evidence="2">Uncharacterized protein</fullName>
    </submittedName>
</protein>
<proteinExistence type="predicted"/>
<dbReference type="EMBL" id="CACRXK020004265">
    <property type="protein sequence ID" value="CAB4002134.1"/>
    <property type="molecule type" value="Genomic_DNA"/>
</dbReference>
<accession>A0A6S7HAZ8</accession>
<sequence>MVKLSMIRVAKKLIQIQTDESGDDLVIDDTQISDEHTDTESSDSDMDTHENDVEVEDIFTTTRSGRITTNWRALNFT</sequence>
<comment type="caution">
    <text evidence="2">The sequence shown here is derived from an EMBL/GenBank/DDBJ whole genome shotgun (WGS) entry which is preliminary data.</text>
</comment>
<evidence type="ECO:0000256" key="1">
    <source>
        <dbReference type="SAM" id="MobiDB-lite"/>
    </source>
</evidence>
<gene>
    <name evidence="2" type="ORF">PACLA_8A043751</name>
</gene>
<evidence type="ECO:0000313" key="3">
    <source>
        <dbReference type="Proteomes" id="UP001152795"/>
    </source>
</evidence>
<feature type="region of interest" description="Disordered" evidence="1">
    <location>
        <begin position="24"/>
        <end position="51"/>
    </location>
</feature>
<keyword evidence="3" id="KW-1185">Reference proteome</keyword>
<evidence type="ECO:0000313" key="2">
    <source>
        <dbReference type="EMBL" id="CAB4002134.1"/>
    </source>
</evidence>
<name>A0A6S7HAZ8_PARCT</name>
<dbReference type="Proteomes" id="UP001152795">
    <property type="component" value="Unassembled WGS sequence"/>
</dbReference>
<organism evidence="2 3">
    <name type="scientific">Paramuricea clavata</name>
    <name type="common">Red gorgonian</name>
    <name type="synonym">Violescent sea-whip</name>
    <dbReference type="NCBI Taxonomy" id="317549"/>
    <lineage>
        <taxon>Eukaryota</taxon>
        <taxon>Metazoa</taxon>
        <taxon>Cnidaria</taxon>
        <taxon>Anthozoa</taxon>
        <taxon>Octocorallia</taxon>
        <taxon>Malacalcyonacea</taxon>
        <taxon>Plexauridae</taxon>
        <taxon>Paramuricea</taxon>
    </lineage>
</organism>